<dbReference type="Pfam" id="PF00060">
    <property type="entry name" value="Lig_chan"/>
    <property type="match status" value="1"/>
</dbReference>
<keyword evidence="7 12" id="KW-0472">Membrane</keyword>
<keyword evidence="3" id="KW-0813">Transport</keyword>
<keyword evidence="6" id="KW-0406">Ion transport</keyword>
<sequence length="313" mass="36313">MIVVASYTANLAAFLVLNPRDDHTLSGIEDSRLRNPTESFQFATVKGSAVEMFFRSQVHLFNAYRTMEETNRNSPEEAIEAIKKGELDAFIWDSPRLEYESSQDCDFVLSGELFGRSGYCIGLQKNSFWTDEVTLALLRMHESGFMESLDNKWIISNDKDCESKIEHFPYTLGMKNMAGVFILVFSGVITSFGLIIIEIIYKKRKARKLHRLSIAKKMAIRWLVKVKRNHSKYMMKSSSQHPTMTITSKPKNVEIYDKNDNQFGYQSFMIPPPPPPPQRTVPYILDYNNTNKQQRTAQQKIYEFKQRKFLGYY</sequence>
<feature type="transmembrane region" description="Helical" evidence="12">
    <location>
        <begin position="177"/>
        <end position="201"/>
    </location>
</feature>
<evidence type="ECO:0000313" key="14">
    <source>
        <dbReference type="EMBL" id="OTF73092.1"/>
    </source>
</evidence>
<evidence type="ECO:0000256" key="3">
    <source>
        <dbReference type="ARBA" id="ARBA00022448"/>
    </source>
</evidence>
<keyword evidence="8 14" id="KW-0675">Receptor</keyword>
<dbReference type="GO" id="GO:0016020">
    <property type="term" value="C:membrane"/>
    <property type="evidence" value="ECO:0007669"/>
    <property type="project" value="UniProtKB-SubCell"/>
</dbReference>
<dbReference type="SMART" id="SM00079">
    <property type="entry name" value="PBPe"/>
    <property type="match status" value="1"/>
</dbReference>
<keyword evidence="15" id="KW-1185">Reference proteome</keyword>
<keyword evidence="11" id="KW-0407">Ion channel</keyword>
<protein>
    <submittedName>
        <fullName evidence="14">Glutamate NMDA receptor subunit 1-like protein</fullName>
    </submittedName>
</protein>
<comment type="similarity">
    <text evidence="2">Belongs to the glutamate-gated ion channel (TC 1.A.10.1) family.</text>
</comment>
<evidence type="ECO:0000256" key="2">
    <source>
        <dbReference type="ARBA" id="ARBA00008685"/>
    </source>
</evidence>
<keyword evidence="4 12" id="KW-0812">Transmembrane</keyword>
<organism evidence="14 15">
    <name type="scientific">Euroglyphus maynei</name>
    <name type="common">Mayne's house dust mite</name>
    <dbReference type="NCBI Taxonomy" id="6958"/>
    <lineage>
        <taxon>Eukaryota</taxon>
        <taxon>Metazoa</taxon>
        <taxon>Ecdysozoa</taxon>
        <taxon>Arthropoda</taxon>
        <taxon>Chelicerata</taxon>
        <taxon>Arachnida</taxon>
        <taxon>Acari</taxon>
        <taxon>Acariformes</taxon>
        <taxon>Sarcoptiformes</taxon>
        <taxon>Astigmata</taxon>
        <taxon>Psoroptidia</taxon>
        <taxon>Analgoidea</taxon>
        <taxon>Pyroglyphidae</taxon>
        <taxon>Pyroglyphinae</taxon>
        <taxon>Euroglyphus</taxon>
    </lineage>
</organism>
<evidence type="ECO:0000256" key="5">
    <source>
        <dbReference type="ARBA" id="ARBA00022989"/>
    </source>
</evidence>
<evidence type="ECO:0000256" key="4">
    <source>
        <dbReference type="ARBA" id="ARBA00022692"/>
    </source>
</evidence>
<gene>
    <name evidence="14" type="ORF">BLA29_004971</name>
</gene>
<evidence type="ECO:0000256" key="11">
    <source>
        <dbReference type="ARBA" id="ARBA00023303"/>
    </source>
</evidence>
<dbReference type="AlphaFoldDB" id="A0A1Y3AX61"/>
<evidence type="ECO:0000256" key="1">
    <source>
        <dbReference type="ARBA" id="ARBA00004141"/>
    </source>
</evidence>
<dbReference type="InterPro" id="IPR015683">
    <property type="entry name" value="Ionotropic_Glu_rcpt"/>
</dbReference>
<name>A0A1Y3AX61_EURMA</name>
<dbReference type="PANTHER" id="PTHR18966">
    <property type="entry name" value="IONOTROPIC GLUTAMATE RECEPTOR"/>
    <property type="match status" value="1"/>
</dbReference>
<evidence type="ECO:0000256" key="10">
    <source>
        <dbReference type="ARBA" id="ARBA00023286"/>
    </source>
</evidence>
<dbReference type="Proteomes" id="UP000194236">
    <property type="component" value="Unassembled WGS sequence"/>
</dbReference>
<evidence type="ECO:0000313" key="15">
    <source>
        <dbReference type="Proteomes" id="UP000194236"/>
    </source>
</evidence>
<keyword evidence="5 12" id="KW-1133">Transmembrane helix</keyword>
<dbReference type="Gene3D" id="3.40.190.10">
    <property type="entry name" value="Periplasmic binding protein-like II"/>
    <property type="match status" value="1"/>
</dbReference>
<dbReference type="OrthoDB" id="6515902at2759"/>
<dbReference type="EMBL" id="MUJZ01053196">
    <property type="protein sequence ID" value="OTF73092.1"/>
    <property type="molecule type" value="Genomic_DNA"/>
</dbReference>
<dbReference type="InterPro" id="IPR001320">
    <property type="entry name" value="Iontro_rcpt_C"/>
</dbReference>
<accession>A0A1Y3AX61</accession>
<dbReference type="FunFam" id="3.40.190.10:FF:000010">
    <property type="entry name" value="glutamate receptor ionotropic, NMDA 1 isoform X1"/>
    <property type="match status" value="1"/>
</dbReference>
<evidence type="ECO:0000256" key="8">
    <source>
        <dbReference type="ARBA" id="ARBA00023170"/>
    </source>
</evidence>
<comment type="caution">
    <text evidence="14">The sequence shown here is derived from an EMBL/GenBank/DDBJ whole genome shotgun (WGS) entry which is preliminary data.</text>
</comment>
<reference evidence="14 15" key="1">
    <citation type="submission" date="2017-03" db="EMBL/GenBank/DDBJ databases">
        <title>Genome Survey of Euroglyphus maynei.</title>
        <authorList>
            <person name="Arlian L.G."/>
            <person name="Morgan M.S."/>
            <person name="Rider S.D."/>
        </authorList>
    </citation>
    <scope>NUCLEOTIDE SEQUENCE [LARGE SCALE GENOMIC DNA]</scope>
    <source>
        <strain evidence="14">Arlian Lab</strain>
        <tissue evidence="14">Whole body</tissue>
    </source>
</reference>
<dbReference type="GO" id="GO:0015276">
    <property type="term" value="F:ligand-gated monoatomic ion channel activity"/>
    <property type="evidence" value="ECO:0007669"/>
    <property type="project" value="InterPro"/>
</dbReference>
<keyword evidence="9" id="KW-0325">Glycoprotein</keyword>
<evidence type="ECO:0000256" key="6">
    <source>
        <dbReference type="ARBA" id="ARBA00023065"/>
    </source>
</evidence>
<keyword evidence="10" id="KW-1071">Ligand-gated ion channel</keyword>
<proteinExistence type="inferred from homology"/>
<evidence type="ECO:0000256" key="12">
    <source>
        <dbReference type="SAM" id="Phobius"/>
    </source>
</evidence>
<evidence type="ECO:0000259" key="13">
    <source>
        <dbReference type="SMART" id="SM00079"/>
    </source>
</evidence>
<dbReference type="SUPFAM" id="SSF53850">
    <property type="entry name" value="Periplasmic binding protein-like II"/>
    <property type="match status" value="1"/>
</dbReference>
<feature type="domain" description="Ionotropic glutamate receptor C-terminal" evidence="13">
    <location>
        <begin position="1"/>
        <end position="156"/>
    </location>
</feature>
<comment type="subcellular location">
    <subcellularLocation>
        <location evidence="1">Membrane</location>
        <topology evidence="1">Multi-pass membrane protein</topology>
    </subcellularLocation>
</comment>
<evidence type="ECO:0000256" key="9">
    <source>
        <dbReference type="ARBA" id="ARBA00023180"/>
    </source>
</evidence>
<evidence type="ECO:0000256" key="7">
    <source>
        <dbReference type="ARBA" id="ARBA00023136"/>
    </source>
</evidence>